<comment type="caution">
    <text evidence="6">Lacks conserved residue(s) required for the propagation of feature annotation.</text>
</comment>
<dbReference type="Proteomes" id="UP000053780">
    <property type="component" value="Unassembled WGS sequence"/>
</dbReference>
<evidence type="ECO:0000256" key="6">
    <source>
        <dbReference type="RuleBase" id="RU368066"/>
    </source>
</evidence>
<comment type="subcellular location">
    <subcellularLocation>
        <location evidence="6">Cell membrane</location>
        <topology evidence="6">Multi-pass membrane protein</topology>
    </subcellularLocation>
    <subcellularLocation>
        <location evidence="1">Membrane</location>
        <topology evidence="1">Multi-pass membrane protein</topology>
    </subcellularLocation>
</comment>
<feature type="transmembrane region" description="Helical" evidence="6">
    <location>
        <begin position="170"/>
        <end position="195"/>
    </location>
</feature>
<dbReference type="GO" id="GO:0022857">
    <property type="term" value="F:transmembrane transporter activity"/>
    <property type="evidence" value="ECO:0007669"/>
    <property type="project" value="UniProtKB-UniRule"/>
</dbReference>
<evidence type="ECO:0000256" key="3">
    <source>
        <dbReference type="ARBA" id="ARBA00022692"/>
    </source>
</evidence>
<evidence type="ECO:0000256" key="1">
    <source>
        <dbReference type="ARBA" id="ARBA00004141"/>
    </source>
</evidence>
<reference evidence="7 8" key="1">
    <citation type="journal article" date="2013" name="BMC Genomics">
        <title>Genome sequencing and comparative genomics of honey bee microsporidia, Nosema apis reveal novel insights into host-parasite interactions.</title>
        <authorList>
            <person name="Chen Yp."/>
            <person name="Pettis J.S."/>
            <person name="Zhao Y."/>
            <person name="Liu X."/>
            <person name="Tallon L.J."/>
            <person name="Sadzewicz L.D."/>
            <person name="Li R."/>
            <person name="Zheng H."/>
            <person name="Huang S."/>
            <person name="Zhang X."/>
            <person name="Hamilton M.C."/>
            <person name="Pernal S.F."/>
            <person name="Melathopoulos A.P."/>
            <person name="Yan X."/>
            <person name="Evans J.D."/>
        </authorList>
    </citation>
    <scope>NUCLEOTIDE SEQUENCE [LARGE SCALE GENOMIC DNA]</scope>
    <source>
        <strain evidence="7 8">BRL 01</strain>
    </source>
</reference>
<feature type="transmembrane region" description="Helical" evidence="6">
    <location>
        <begin position="73"/>
        <end position="93"/>
    </location>
</feature>
<dbReference type="HOGENOM" id="CLU_1078051_0_0_1"/>
<dbReference type="PANTHER" id="PTHR12385">
    <property type="entry name" value="CHOLINE TRANSPORTER-LIKE (SLC FAMILY 44)"/>
    <property type="match status" value="1"/>
</dbReference>
<sequence>MSTIYPFWNVFFVKNRQQIFNFNIIIFNFYWSVTNIIYFYKVYITSLIAFHLIESEDSNFTIFYKSLKNSFCAFGSISFAGLLIAIIETLRFIVNDERDENDRERKSNAFKRILLCITSILLSIMQNFIKMANEITLPYIAIHGTGYVKSMKNSFELLQKGDIKPFTGTIVINFMLFFMFMITSVCCVIVSILLMDKISEKILNVLIISAIPLLFYFIWTIVFSASYLSIIYLFADRPLLFKEIDKKLYDNLQCLRSL</sequence>
<evidence type="ECO:0000256" key="2">
    <source>
        <dbReference type="ARBA" id="ARBA00007168"/>
    </source>
</evidence>
<feature type="transmembrane region" description="Helical" evidence="6">
    <location>
        <begin position="202"/>
        <end position="235"/>
    </location>
</feature>
<keyword evidence="8" id="KW-1185">Reference proteome</keyword>
<dbReference type="Pfam" id="PF04515">
    <property type="entry name" value="Choline_transpo"/>
    <property type="match status" value="1"/>
</dbReference>
<dbReference type="GO" id="GO:0005886">
    <property type="term" value="C:plasma membrane"/>
    <property type="evidence" value="ECO:0007669"/>
    <property type="project" value="UniProtKB-SubCell"/>
</dbReference>
<feature type="transmembrane region" description="Helical" evidence="6">
    <location>
        <begin position="20"/>
        <end position="53"/>
    </location>
</feature>
<dbReference type="EMBL" id="KE647309">
    <property type="protein sequence ID" value="EQB60297.1"/>
    <property type="molecule type" value="Genomic_DNA"/>
</dbReference>
<keyword evidence="5 6" id="KW-0472">Membrane</keyword>
<proteinExistence type="inferred from homology"/>
<accession>T0KY60</accession>
<organism evidence="7 8">
    <name type="scientific">Vairimorpha apis BRL 01</name>
    <dbReference type="NCBI Taxonomy" id="1037528"/>
    <lineage>
        <taxon>Eukaryota</taxon>
        <taxon>Fungi</taxon>
        <taxon>Fungi incertae sedis</taxon>
        <taxon>Microsporidia</taxon>
        <taxon>Nosematidae</taxon>
        <taxon>Vairimorpha</taxon>
    </lineage>
</organism>
<evidence type="ECO:0000256" key="4">
    <source>
        <dbReference type="ARBA" id="ARBA00022989"/>
    </source>
</evidence>
<protein>
    <recommendedName>
        <fullName evidence="6">Protein PNS1</fullName>
    </recommendedName>
</protein>
<name>T0KY60_9MICR</name>
<feature type="transmembrane region" description="Helical" evidence="6">
    <location>
        <begin position="113"/>
        <end position="129"/>
    </location>
</feature>
<keyword evidence="3 6" id="KW-0812">Transmembrane</keyword>
<dbReference type="InterPro" id="IPR007603">
    <property type="entry name" value="Choline_transptr-like"/>
</dbReference>
<dbReference type="VEuPathDB" id="MicrosporidiaDB:NAPIS_ORF02127"/>
<evidence type="ECO:0000313" key="7">
    <source>
        <dbReference type="EMBL" id="EQB60297.1"/>
    </source>
</evidence>
<gene>
    <name evidence="7" type="ORF">NAPIS_ORF02127</name>
</gene>
<evidence type="ECO:0000313" key="8">
    <source>
        <dbReference type="Proteomes" id="UP000053780"/>
    </source>
</evidence>
<comment type="similarity">
    <text evidence="2 6">Belongs to the CTL (choline transporter-like) family.</text>
</comment>
<dbReference type="AlphaFoldDB" id="T0KY60"/>
<evidence type="ECO:0000256" key="5">
    <source>
        <dbReference type="ARBA" id="ARBA00023136"/>
    </source>
</evidence>
<keyword evidence="4 6" id="KW-1133">Transmembrane helix</keyword>
<comment type="function">
    <text evidence="6">Probably involved in transport through the plasma membrane.</text>
</comment>
<dbReference type="OrthoDB" id="2194703at2759"/>